<feature type="binding site" evidence="4">
    <location>
        <position position="196"/>
    </location>
    <ligand>
        <name>3-amino-2-oxopropyl phosphate</name>
        <dbReference type="ChEBI" id="CHEBI:57279"/>
    </ligand>
</feature>
<comment type="similarity">
    <text evidence="4">Belongs to the PNP synthase family.</text>
</comment>
<comment type="function">
    <text evidence="4">Catalyzes the complicated ring closure reaction between the two acyclic compounds 1-deoxy-D-xylulose-5-phosphate (DXP) and 3-amino-2-oxopropyl phosphate (1-amino-acetone-3-phosphate or AAP) to form pyridoxine 5'-phosphate (PNP) and inorganic phosphate.</text>
</comment>
<evidence type="ECO:0000256" key="3">
    <source>
        <dbReference type="ARBA" id="ARBA00023096"/>
    </source>
</evidence>
<dbReference type="InterPro" id="IPR036130">
    <property type="entry name" value="Pyridoxine-5'_phos_synth"/>
</dbReference>
<dbReference type="GO" id="GO:0008615">
    <property type="term" value="P:pyridoxine biosynthetic process"/>
    <property type="evidence" value="ECO:0007669"/>
    <property type="project" value="UniProtKB-UniRule"/>
</dbReference>
<evidence type="ECO:0000256" key="4">
    <source>
        <dbReference type="HAMAP-Rule" id="MF_00279"/>
    </source>
</evidence>
<evidence type="ECO:0000256" key="5">
    <source>
        <dbReference type="NCBIfam" id="TIGR00559"/>
    </source>
</evidence>
<feature type="active site" description="Proton donor" evidence="4">
    <location>
        <position position="195"/>
    </location>
</feature>
<keyword evidence="7" id="KW-1185">Reference proteome</keyword>
<feature type="binding site" evidence="4">
    <location>
        <position position="104"/>
    </location>
    <ligand>
        <name>1-deoxy-D-xylulose 5-phosphate</name>
        <dbReference type="ChEBI" id="CHEBI:57792"/>
    </ligand>
</feature>
<comment type="caution">
    <text evidence="4">Lacks conserved residue(s) required for the propagation of feature annotation.</text>
</comment>
<comment type="subcellular location">
    <subcellularLocation>
        <location evidence="4">Cytoplasm</location>
    </subcellularLocation>
</comment>
<dbReference type="Pfam" id="PF03740">
    <property type="entry name" value="PdxJ"/>
    <property type="match status" value="1"/>
</dbReference>
<dbReference type="Gene3D" id="3.20.20.70">
    <property type="entry name" value="Aldolase class I"/>
    <property type="match status" value="1"/>
</dbReference>
<dbReference type="UniPathway" id="UPA00244">
    <property type="reaction ID" value="UER00313"/>
</dbReference>
<sequence>MTLLSINVNKIALLRNSRGTNHPNLAKFVLKLIDLGINSITVHPREDERHIRYNDVKELHHLLSNYKDVELNIEGYPSDRFLNLVSKYAPNQVTLVPDSIHQLTSDHGWEIANDMNFLKSSVARLREIPSRISLFCEPLTKDLLLAKELNVDRVEIYTGKYANDFGSEREEETTRTFEASISLLNSIGLKGNAGHDLSLENLNSFLQLGVIEEVSIGHAFTEDCIYLGVDEAVRRYLEITNQLA</sequence>
<dbReference type="HAMAP" id="MF_00279">
    <property type="entry name" value="PdxJ"/>
    <property type="match status" value="1"/>
</dbReference>
<dbReference type="STRING" id="1513793.SAMN06296036_1197"/>
<dbReference type="Proteomes" id="UP000192907">
    <property type="component" value="Unassembled WGS sequence"/>
</dbReference>
<keyword evidence="1 4" id="KW-0963">Cytoplasm</keyword>
<feature type="site" description="Transition state stabilizer" evidence="4">
    <location>
        <position position="155"/>
    </location>
</feature>
<keyword evidence="3 4" id="KW-0664">Pyridoxine biosynthesis</keyword>
<dbReference type="NCBIfam" id="TIGR00559">
    <property type="entry name" value="pdxJ"/>
    <property type="match status" value="1"/>
</dbReference>
<dbReference type="RefSeq" id="WP_159455538.1">
    <property type="nucleotide sequence ID" value="NZ_FWZT01000019.1"/>
</dbReference>
<feature type="binding site" evidence="4">
    <location>
        <position position="45"/>
    </location>
    <ligand>
        <name>1-deoxy-D-xylulose 5-phosphate</name>
        <dbReference type="ChEBI" id="CHEBI:57792"/>
    </ligand>
</feature>
<name>A0A1Y6CJT6_9BACT</name>
<comment type="pathway">
    <text evidence="4">Cofactor biosynthesis; pyridoxine 5'-phosphate biosynthesis; pyridoxine 5'-phosphate from D-erythrose 4-phosphate: step 5/5.</text>
</comment>
<dbReference type="NCBIfam" id="NF003626">
    <property type="entry name" value="PRK05265.1-4"/>
    <property type="match status" value="1"/>
</dbReference>
<keyword evidence="2 4" id="KW-0808">Transferase</keyword>
<evidence type="ECO:0000256" key="2">
    <source>
        <dbReference type="ARBA" id="ARBA00022679"/>
    </source>
</evidence>
<accession>A0A1Y6CJT6</accession>
<feature type="binding site" evidence="4">
    <location>
        <begin position="217"/>
        <end position="218"/>
    </location>
    <ligand>
        <name>3-amino-2-oxopropyl phosphate</name>
        <dbReference type="ChEBI" id="CHEBI:57279"/>
    </ligand>
</feature>
<feature type="active site" description="Proton acceptor" evidence="4">
    <location>
        <position position="74"/>
    </location>
</feature>
<gene>
    <name evidence="4" type="primary">pdxJ</name>
    <name evidence="6" type="ORF">SAMN06296036_1197</name>
</gene>
<dbReference type="PANTHER" id="PTHR30456">
    <property type="entry name" value="PYRIDOXINE 5'-PHOSPHATE SYNTHASE"/>
    <property type="match status" value="1"/>
</dbReference>
<comment type="catalytic activity">
    <reaction evidence="4">
        <text>3-amino-2-oxopropyl phosphate + 1-deoxy-D-xylulose 5-phosphate = pyridoxine 5'-phosphate + phosphate + 2 H2O + H(+)</text>
        <dbReference type="Rhea" id="RHEA:15265"/>
        <dbReference type="ChEBI" id="CHEBI:15377"/>
        <dbReference type="ChEBI" id="CHEBI:15378"/>
        <dbReference type="ChEBI" id="CHEBI:43474"/>
        <dbReference type="ChEBI" id="CHEBI:57279"/>
        <dbReference type="ChEBI" id="CHEBI:57792"/>
        <dbReference type="ChEBI" id="CHEBI:58589"/>
        <dbReference type="EC" id="2.6.99.2"/>
    </reaction>
</comment>
<comment type="subunit">
    <text evidence="4">Homooctamer; tetramer of dimers.</text>
</comment>
<dbReference type="GO" id="GO:0033856">
    <property type="term" value="F:pyridoxine 5'-phosphate synthase activity"/>
    <property type="evidence" value="ECO:0007669"/>
    <property type="project" value="UniProtKB-UniRule"/>
</dbReference>
<dbReference type="InterPro" id="IPR004569">
    <property type="entry name" value="PyrdxlP_synth_PdxJ"/>
</dbReference>
<evidence type="ECO:0000313" key="7">
    <source>
        <dbReference type="Proteomes" id="UP000192907"/>
    </source>
</evidence>
<feature type="binding site" evidence="4">
    <location>
        <position position="7"/>
    </location>
    <ligand>
        <name>3-amino-2-oxopropyl phosphate</name>
        <dbReference type="ChEBI" id="CHEBI:57279"/>
    </ligand>
</feature>
<dbReference type="GO" id="GO:0005829">
    <property type="term" value="C:cytosol"/>
    <property type="evidence" value="ECO:0007669"/>
    <property type="project" value="TreeGrafter"/>
</dbReference>
<reference evidence="7" key="1">
    <citation type="submission" date="2017-04" db="EMBL/GenBank/DDBJ databases">
        <authorList>
            <person name="Varghese N."/>
            <person name="Submissions S."/>
        </authorList>
    </citation>
    <scope>NUCLEOTIDE SEQUENCE [LARGE SCALE GENOMIC DNA]</scope>
    <source>
        <strain evidence="7">RKEM611</strain>
    </source>
</reference>
<dbReference type="AlphaFoldDB" id="A0A1Y6CJT6"/>
<dbReference type="EMBL" id="FWZT01000019">
    <property type="protein sequence ID" value="SMF57724.1"/>
    <property type="molecule type" value="Genomic_DNA"/>
</dbReference>
<feature type="active site" description="Proton acceptor" evidence="4">
    <location>
        <position position="43"/>
    </location>
</feature>
<dbReference type="PANTHER" id="PTHR30456:SF0">
    <property type="entry name" value="PYRIDOXINE 5'-PHOSPHATE SYNTHASE"/>
    <property type="match status" value="1"/>
</dbReference>
<organism evidence="6 7">
    <name type="scientific">Pseudobacteriovorax antillogorgiicola</name>
    <dbReference type="NCBI Taxonomy" id="1513793"/>
    <lineage>
        <taxon>Bacteria</taxon>
        <taxon>Pseudomonadati</taxon>
        <taxon>Bdellovibrionota</taxon>
        <taxon>Oligoflexia</taxon>
        <taxon>Oligoflexales</taxon>
        <taxon>Pseudobacteriovoracaceae</taxon>
        <taxon>Pseudobacteriovorax</taxon>
    </lineage>
</organism>
<protein>
    <recommendedName>
        <fullName evidence="4 5">Pyridoxine 5'-phosphate synthase</fullName>
        <shortName evidence="4">PNP synthase</shortName>
        <ecNumber evidence="4 5">2.6.99.2</ecNumber>
    </recommendedName>
</protein>
<evidence type="ECO:0000256" key="1">
    <source>
        <dbReference type="ARBA" id="ARBA00022490"/>
    </source>
</evidence>
<dbReference type="SUPFAM" id="SSF63892">
    <property type="entry name" value="Pyridoxine 5'-phosphate synthase"/>
    <property type="match status" value="1"/>
</dbReference>
<dbReference type="InterPro" id="IPR013785">
    <property type="entry name" value="Aldolase_TIM"/>
</dbReference>
<dbReference type="EC" id="2.6.99.2" evidence="4 5"/>
<feature type="binding site" evidence="4">
    <location>
        <position position="18"/>
    </location>
    <ligand>
        <name>3-amino-2-oxopropyl phosphate</name>
        <dbReference type="ChEBI" id="CHEBI:57279"/>
    </ligand>
</feature>
<evidence type="ECO:0000313" key="6">
    <source>
        <dbReference type="EMBL" id="SMF57724.1"/>
    </source>
</evidence>
<proteinExistence type="inferred from homology"/>
<feature type="binding site" evidence="4">
    <location>
        <position position="50"/>
    </location>
    <ligand>
        <name>1-deoxy-D-xylulose 5-phosphate</name>
        <dbReference type="ChEBI" id="CHEBI:57792"/>
    </ligand>
</feature>